<accession>A0ABP0HEC5</accession>
<comment type="caution">
    <text evidence="1">The sequence shown here is derived from an EMBL/GenBank/DDBJ whole genome shotgun (WGS) entry which is preliminary data.</text>
</comment>
<dbReference type="EMBL" id="CAXAMN010000292">
    <property type="protein sequence ID" value="CAK8987499.1"/>
    <property type="molecule type" value="Genomic_DNA"/>
</dbReference>
<evidence type="ECO:0000313" key="1">
    <source>
        <dbReference type="EMBL" id="CAK8987499.1"/>
    </source>
</evidence>
<sequence>KVKQRNDDGEYEQPLPKARRNIFISQKLKVADFYLRKKKENDEGQLPPKTNPERLCREEFPDLVGKVTPLKWVHAAAREKWRDIPSALASRLLITPNTWREKVGCARRARSHGSSVPHELQVELGHLIAEHCQGLSEVTERKEVVTPDQATTIQSLIEDWNSNLTSIADQVQEWNDEIRSKLQEKKISPGYRRLRFQANRSPDPFQALVFL</sequence>
<gene>
    <name evidence="1" type="ORF">CCMP2556_LOCUS890</name>
</gene>
<feature type="non-terminal residue" evidence="1">
    <location>
        <position position="211"/>
    </location>
</feature>
<evidence type="ECO:0000313" key="2">
    <source>
        <dbReference type="Proteomes" id="UP001642484"/>
    </source>
</evidence>
<protein>
    <submittedName>
        <fullName evidence="1">Uncharacterized protein</fullName>
    </submittedName>
</protein>
<organism evidence="1 2">
    <name type="scientific">Durusdinium trenchii</name>
    <dbReference type="NCBI Taxonomy" id="1381693"/>
    <lineage>
        <taxon>Eukaryota</taxon>
        <taxon>Sar</taxon>
        <taxon>Alveolata</taxon>
        <taxon>Dinophyceae</taxon>
        <taxon>Suessiales</taxon>
        <taxon>Symbiodiniaceae</taxon>
        <taxon>Durusdinium</taxon>
    </lineage>
</organism>
<dbReference type="Proteomes" id="UP001642484">
    <property type="component" value="Unassembled WGS sequence"/>
</dbReference>
<keyword evidence="2" id="KW-1185">Reference proteome</keyword>
<proteinExistence type="predicted"/>
<name>A0ABP0HEC5_9DINO</name>
<feature type="non-terminal residue" evidence="1">
    <location>
        <position position="1"/>
    </location>
</feature>
<reference evidence="1 2" key="1">
    <citation type="submission" date="2024-02" db="EMBL/GenBank/DDBJ databases">
        <authorList>
            <person name="Chen Y."/>
            <person name="Shah S."/>
            <person name="Dougan E. K."/>
            <person name="Thang M."/>
            <person name="Chan C."/>
        </authorList>
    </citation>
    <scope>NUCLEOTIDE SEQUENCE [LARGE SCALE GENOMIC DNA]</scope>
</reference>